<dbReference type="Pfam" id="PF06217">
    <property type="entry name" value="GAGA_bind"/>
    <property type="match status" value="1"/>
</dbReference>
<evidence type="ECO:0000256" key="2">
    <source>
        <dbReference type="ARBA" id="ARBA00007911"/>
    </source>
</evidence>
<comment type="similarity">
    <text evidence="2 7">Belongs to the BBR/BPC family.</text>
</comment>
<dbReference type="InterPro" id="IPR010409">
    <property type="entry name" value="GAGA-bd_tscrpt_act"/>
</dbReference>
<keyword evidence="6 7" id="KW-0539">Nucleus</keyword>
<keyword evidence="10" id="KW-1185">Reference proteome</keyword>
<dbReference type="GO" id="GO:0005634">
    <property type="term" value="C:nucleus"/>
    <property type="evidence" value="ECO:0007669"/>
    <property type="project" value="UniProtKB-SubCell"/>
</dbReference>
<evidence type="ECO:0000256" key="3">
    <source>
        <dbReference type="ARBA" id="ARBA00023015"/>
    </source>
</evidence>
<comment type="caution">
    <text evidence="9">The sequence shown here is derived from an EMBL/GenBank/DDBJ whole genome shotgun (WGS) entry which is preliminary data.</text>
</comment>
<dbReference type="GO" id="GO:0043565">
    <property type="term" value="F:sequence-specific DNA binding"/>
    <property type="evidence" value="ECO:0007669"/>
    <property type="project" value="TreeGrafter"/>
</dbReference>
<evidence type="ECO:0000256" key="6">
    <source>
        <dbReference type="ARBA" id="ARBA00023242"/>
    </source>
</evidence>
<keyword evidence="4 7" id="KW-0238">DNA-binding</keyword>
<evidence type="ECO:0000256" key="7">
    <source>
        <dbReference type="RuleBase" id="RU367160"/>
    </source>
</evidence>
<dbReference type="Proteomes" id="UP001151287">
    <property type="component" value="Unassembled WGS sequence"/>
</dbReference>
<dbReference type="OrthoDB" id="1903765at2759"/>
<accession>A0A9Q0HSY0</accession>
<dbReference type="GO" id="GO:0009723">
    <property type="term" value="P:response to ethylene"/>
    <property type="evidence" value="ECO:0007669"/>
    <property type="project" value="TreeGrafter"/>
</dbReference>
<feature type="compositionally biased region" description="Basic and acidic residues" evidence="8">
    <location>
        <begin position="143"/>
        <end position="152"/>
    </location>
</feature>
<dbReference type="SMART" id="SM01226">
    <property type="entry name" value="GAGA_bind"/>
    <property type="match status" value="1"/>
</dbReference>
<dbReference type="EMBL" id="JAMQYH010000002">
    <property type="protein sequence ID" value="KAJ1697256.1"/>
    <property type="molecule type" value="Genomic_DNA"/>
</dbReference>
<evidence type="ECO:0000256" key="5">
    <source>
        <dbReference type="ARBA" id="ARBA00023163"/>
    </source>
</evidence>
<organism evidence="9 10">
    <name type="scientific">Rhynchospora breviuscula</name>
    <dbReference type="NCBI Taxonomy" id="2022672"/>
    <lineage>
        <taxon>Eukaryota</taxon>
        <taxon>Viridiplantae</taxon>
        <taxon>Streptophyta</taxon>
        <taxon>Embryophyta</taxon>
        <taxon>Tracheophyta</taxon>
        <taxon>Spermatophyta</taxon>
        <taxon>Magnoliopsida</taxon>
        <taxon>Liliopsida</taxon>
        <taxon>Poales</taxon>
        <taxon>Cyperaceae</taxon>
        <taxon>Cyperoideae</taxon>
        <taxon>Rhynchosporeae</taxon>
        <taxon>Rhynchospora</taxon>
    </lineage>
</organism>
<feature type="region of interest" description="Disordered" evidence="8">
    <location>
        <begin position="115"/>
        <end position="178"/>
    </location>
</feature>
<evidence type="ECO:0000256" key="8">
    <source>
        <dbReference type="SAM" id="MobiDB-lite"/>
    </source>
</evidence>
<evidence type="ECO:0000256" key="1">
    <source>
        <dbReference type="ARBA" id="ARBA00004123"/>
    </source>
</evidence>
<name>A0A9Q0HSY0_9POAL</name>
<reference evidence="9" key="1">
    <citation type="journal article" date="2022" name="Cell">
        <title>Repeat-based holocentromeres influence genome architecture and karyotype evolution.</title>
        <authorList>
            <person name="Hofstatter P.G."/>
            <person name="Thangavel G."/>
            <person name="Lux T."/>
            <person name="Neumann P."/>
            <person name="Vondrak T."/>
            <person name="Novak P."/>
            <person name="Zhang M."/>
            <person name="Costa L."/>
            <person name="Castellani M."/>
            <person name="Scott A."/>
            <person name="Toegelov H."/>
            <person name="Fuchs J."/>
            <person name="Mata-Sucre Y."/>
            <person name="Dias Y."/>
            <person name="Vanzela A.L.L."/>
            <person name="Huettel B."/>
            <person name="Almeida C.C.S."/>
            <person name="Simkova H."/>
            <person name="Souza G."/>
            <person name="Pedrosa-Harand A."/>
            <person name="Macas J."/>
            <person name="Mayer K.F.X."/>
            <person name="Houben A."/>
            <person name="Marques A."/>
        </authorList>
    </citation>
    <scope>NUCLEOTIDE SEQUENCE</scope>
    <source>
        <strain evidence="9">RhyBre1mFocal</strain>
    </source>
</reference>
<comment type="subcellular location">
    <subcellularLocation>
        <location evidence="1 7">Nucleus</location>
    </subcellularLocation>
</comment>
<gene>
    <name evidence="9" type="ORF">LUZ63_005768</name>
</gene>
<evidence type="ECO:0000313" key="10">
    <source>
        <dbReference type="Proteomes" id="UP001151287"/>
    </source>
</evidence>
<comment type="function">
    <text evidence="7">Transcriptional regulator that specifically binds to GA-rich elements (GAGA-repeats) present in regulatory sequences of genes involved in developmental processes.</text>
</comment>
<keyword evidence="3 7" id="KW-0805">Transcription regulation</keyword>
<evidence type="ECO:0000256" key="4">
    <source>
        <dbReference type="ARBA" id="ARBA00023125"/>
    </source>
</evidence>
<proteinExistence type="inferred from homology"/>
<dbReference type="GO" id="GO:0003700">
    <property type="term" value="F:DNA-binding transcription factor activity"/>
    <property type="evidence" value="ECO:0007669"/>
    <property type="project" value="UniProtKB-UniRule"/>
</dbReference>
<sequence length="286" mass="32159">MDDDSSMRWGSIFDHSNKSSNMGHGLQLMPSVNERETKPHLCFSTGATIFNPEPTVPTMGLMRSDYYMHPYREAPSTNPHHPSMHHTNHLNRIPQYYEPPMCDTSMAHTLQILNPPDVVPLPESNPLDGMNDNPKKKKKKKKPQGELVEKQPKMKKPKKEASSSDGTGKKERNKDGEMERILINGMEIDLAKLPTPVCSCTGSAQQCYRWGVGGWQSACCTNTISMYPLPLSDKRRGARIAGRKMSLGAFRKVLERVAGEGIDLSQPIDLRNFWAKHGTNKFVTIR</sequence>
<evidence type="ECO:0000313" key="9">
    <source>
        <dbReference type="EMBL" id="KAJ1697256.1"/>
    </source>
</evidence>
<protein>
    <recommendedName>
        <fullName evidence="7">GAGA-binding transcriptional activator</fullName>
    </recommendedName>
</protein>
<feature type="compositionally biased region" description="Basic and acidic residues" evidence="8">
    <location>
        <begin position="159"/>
        <end position="178"/>
    </location>
</feature>
<keyword evidence="5 7" id="KW-0804">Transcription</keyword>
<dbReference type="PANTHER" id="PTHR31421">
    <property type="entry name" value="PROTEIN BASIC PENTACYSTEINE3"/>
    <property type="match status" value="1"/>
</dbReference>
<dbReference type="AlphaFoldDB" id="A0A9Q0HSY0"/>
<dbReference type="PANTHER" id="PTHR31421:SF22">
    <property type="entry name" value="PROTEIN BASIC PENTACYSTEINE3"/>
    <property type="match status" value="1"/>
</dbReference>